<feature type="domain" description="Histidine kinase" evidence="3">
    <location>
        <begin position="314"/>
        <end position="424"/>
    </location>
</feature>
<keyword evidence="1" id="KW-0418">Kinase</keyword>
<dbReference type="PROSITE" id="PS50109">
    <property type="entry name" value="HIS_KIN"/>
    <property type="match status" value="1"/>
</dbReference>
<keyword evidence="2" id="KW-0732">Signal</keyword>
<dbReference type="InterPro" id="IPR003594">
    <property type="entry name" value="HATPase_dom"/>
</dbReference>
<keyword evidence="5" id="KW-1185">Reference proteome</keyword>
<keyword evidence="1" id="KW-0067">ATP-binding</keyword>
<evidence type="ECO:0000256" key="1">
    <source>
        <dbReference type="RuleBase" id="RU366032"/>
    </source>
</evidence>
<reference evidence="4 5" key="1">
    <citation type="submission" date="2013-07" db="EMBL/GenBank/DDBJ databases">
        <authorList>
            <person name="Stoco P.H."/>
            <person name="Wagner G."/>
            <person name="Gerber A."/>
            <person name="Zaha A."/>
            <person name="Thompson C."/>
            <person name="Bartholomeu D.C."/>
            <person name="Luckemeyer D.D."/>
            <person name="Bahia D."/>
            <person name="Loreto E."/>
            <person name="Prestes E.B."/>
            <person name="Lima F.M."/>
            <person name="Rodrigues-Luiz G."/>
            <person name="Vallejo G.A."/>
            <person name="Filho J.F."/>
            <person name="Monteiro K.M."/>
            <person name="Tyler K.M."/>
            <person name="de Almeida L.G."/>
            <person name="Ortiz M.F."/>
            <person name="Siervo M.A."/>
            <person name="de Moraes M.H."/>
            <person name="Cunha O.L."/>
            <person name="Mendonca-Neto R."/>
            <person name="Silva R."/>
            <person name="Teixeira S.M."/>
            <person name="Murta S.M."/>
            <person name="Sincero T.C."/>
            <person name="Mendes T.A."/>
            <person name="Urmenyi T.P."/>
            <person name="Silva V.G."/>
            <person name="da Rocha W.D."/>
            <person name="Andersson B."/>
            <person name="Romanha A.J."/>
            <person name="Steindel M."/>
            <person name="de Vasconcelos A.T."/>
            <person name="Grisard E.C."/>
        </authorList>
    </citation>
    <scope>NUCLEOTIDE SEQUENCE [LARGE SCALE GENOMIC DNA]</scope>
    <source>
        <strain evidence="4 5">SC58</strain>
    </source>
</reference>
<keyword evidence="1" id="KW-0547">Nucleotide-binding</keyword>
<dbReference type="SUPFAM" id="SSF55874">
    <property type="entry name" value="ATPase domain of HSP90 chaperone/DNA topoisomerase II/histidine kinase"/>
    <property type="match status" value="1"/>
</dbReference>
<keyword evidence="1" id="KW-0496">Mitochondrion</keyword>
<sequence>MLFFSCLLCRVVLVGYNRDGMELPRHFCKALREYLEKCLATPLQSINLRTLAGTDRGYVPTAVKQLGARTARSYRALANELHEGGLDRETDARLSPLEHICRREFECCLELSEVAAVYLRTLECGEICKANTLGPNEIGDEARVESIMKGGVHGTGDGGGTNASTERFIDVLEKLRPHDNLFDIVVNELWIRSPRLNSWLSCFCRRHVSWRIIHEHLLHLLEPNRYSPIVRKDHDVSGILKHTSRVVVEQYEQSIQFTHGGSMAIHVEEQPELFTRLPSGRLTTSSDLDHLVCPSASVAPAPPSDVIYSVERHLEYVFRELMKNACAATHLRGKEIELHVAFASNDTHVVVDVRDAAGGISADGVDKLWFFGWTTNSSFDSYMGGFGVGLPASKCYMDLWGGRMDLYTTEGVGTTVRVVFPKVPTEVFRPKKPSPTSA</sequence>
<protein>
    <recommendedName>
        <fullName evidence="1">Protein-serine/threonine kinase</fullName>
        <ecNumber evidence="1">2.7.11.-</ecNumber>
    </recommendedName>
</protein>
<dbReference type="PANTHER" id="PTHR11947:SF19">
    <property type="entry name" value="PROTEIN-SERINE_THREONINE KINASE"/>
    <property type="match status" value="1"/>
</dbReference>
<dbReference type="EC" id="2.7.11.-" evidence="1"/>
<evidence type="ECO:0000313" key="4">
    <source>
        <dbReference type="EMBL" id="ESL06619.1"/>
    </source>
</evidence>
<feature type="signal peptide" evidence="2">
    <location>
        <begin position="1"/>
        <end position="16"/>
    </location>
</feature>
<dbReference type="GO" id="GO:0004740">
    <property type="term" value="F:pyruvate dehydrogenase (acetyl-transferring) kinase activity"/>
    <property type="evidence" value="ECO:0007669"/>
    <property type="project" value="TreeGrafter"/>
</dbReference>
<dbReference type="GO" id="GO:0010906">
    <property type="term" value="P:regulation of glucose metabolic process"/>
    <property type="evidence" value="ECO:0007669"/>
    <property type="project" value="TreeGrafter"/>
</dbReference>
<accession>A0A061IVD5</accession>
<dbReference type="InterPro" id="IPR036890">
    <property type="entry name" value="HATPase_C_sf"/>
</dbReference>
<keyword evidence="1" id="KW-0808">Transferase</keyword>
<dbReference type="InterPro" id="IPR039028">
    <property type="entry name" value="BCKD/PDK"/>
</dbReference>
<dbReference type="SMART" id="SM00387">
    <property type="entry name" value="HATPase_c"/>
    <property type="match status" value="1"/>
</dbReference>
<evidence type="ECO:0000259" key="3">
    <source>
        <dbReference type="PROSITE" id="PS50109"/>
    </source>
</evidence>
<dbReference type="Gene3D" id="3.30.565.10">
    <property type="entry name" value="Histidine kinase-like ATPase, C-terminal domain"/>
    <property type="match status" value="1"/>
</dbReference>
<organism evidence="4 5">
    <name type="scientific">Trypanosoma rangeli SC58</name>
    <dbReference type="NCBI Taxonomy" id="429131"/>
    <lineage>
        <taxon>Eukaryota</taxon>
        <taxon>Discoba</taxon>
        <taxon>Euglenozoa</taxon>
        <taxon>Kinetoplastea</taxon>
        <taxon>Metakinetoplastina</taxon>
        <taxon>Trypanosomatida</taxon>
        <taxon>Trypanosomatidae</taxon>
        <taxon>Trypanosoma</taxon>
        <taxon>Herpetosoma</taxon>
    </lineage>
</organism>
<dbReference type="AlphaFoldDB" id="A0A061IVD5"/>
<comment type="caution">
    <text evidence="4">The sequence shown here is derived from an EMBL/GenBank/DDBJ whole genome shotgun (WGS) entry which is preliminary data.</text>
</comment>
<dbReference type="InterPro" id="IPR004358">
    <property type="entry name" value="Sig_transdc_His_kin-like_C"/>
</dbReference>
<evidence type="ECO:0000313" key="5">
    <source>
        <dbReference type="Proteomes" id="UP000031737"/>
    </source>
</evidence>
<dbReference type="Proteomes" id="UP000031737">
    <property type="component" value="Unassembled WGS sequence"/>
</dbReference>
<dbReference type="EMBL" id="AUPL01005704">
    <property type="protein sequence ID" value="ESL06619.1"/>
    <property type="molecule type" value="Genomic_DNA"/>
</dbReference>
<evidence type="ECO:0000256" key="2">
    <source>
        <dbReference type="SAM" id="SignalP"/>
    </source>
</evidence>
<dbReference type="GO" id="GO:0005759">
    <property type="term" value="C:mitochondrial matrix"/>
    <property type="evidence" value="ECO:0007669"/>
    <property type="project" value="UniProtKB-SubCell"/>
</dbReference>
<dbReference type="VEuPathDB" id="TriTrypDB:TRSC58_05704"/>
<proteinExistence type="inferred from homology"/>
<dbReference type="PANTHER" id="PTHR11947">
    <property type="entry name" value="PYRUVATE DEHYDROGENASE KINASE"/>
    <property type="match status" value="1"/>
</dbReference>
<name>A0A061IVD5_TRYRA</name>
<dbReference type="InterPro" id="IPR005467">
    <property type="entry name" value="His_kinase_dom"/>
</dbReference>
<dbReference type="GO" id="GO:0005524">
    <property type="term" value="F:ATP binding"/>
    <property type="evidence" value="ECO:0007669"/>
    <property type="project" value="UniProtKB-UniRule"/>
</dbReference>
<dbReference type="PRINTS" id="PR00344">
    <property type="entry name" value="BCTRLSENSOR"/>
</dbReference>
<comment type="similarity">
    <text evidence="1">Belongs to the PDK/BCKDK protein kinase family.</text>
</comment>
<gene>
    <name evidence="4" type="ORF">TRSC58_05704</name>
</gene>
<dbReference type="Pfam" id="PF02518">
    <property type="entry name" value="HATPase_c"/>
    <property type="match status" value="1"/>
</dbReference>
<feature type="chain" id="PRO_5001601103" description="Protein-serine/threonine kinase" evidence="2">
    <location>
        <begin position="17"/>
        <end position="438"/>
    </location>
</feature>
<dbReference type="OrthoDB" id="3264224at2759"/>
<comment type="subcellular location">
    <subcellularLocation>
        <location evidence="1">Mitochondrion matrix</location>
    </subcellularLocation>
</comment>